<evidence type="ECO:0000259" key="7">
    <source>
        <dbReference type="Pfam" id="PF00135"/>
    </source>
</evidence>
<dbReference type="EC" id="3.1.1.-" evidence="6"/>
<keyword evidence="5" id="KW-0325">Glycoprotein</keyword>
<feature type="domain" description="Carboxylesterase type B" evidence="7">
    <location>
        <begin position="3"/>
        <end position="522"/>
    </location>
</feature>
<protein>
    <recommendedName>
        <fullName evidence="6">Carboxylic ester hydrolase</fullName>
        <ecNumber evidence="6">3.1.1.-</ecNumber>
    </recommendedName>
</protein>
<dbReference type="Pfam" id="PF00135">
    <property type="entry name" value="COesterase"/>
    <property type="match status" value="1"/>
</dbReference>
<dbReference type="PROSITE" id="PS00122">
    <property type="entry name" value="CARBOXYLESTERASE_B_1"/>
    <property type="match status" value="1"/>
</dbReference>
<evidence type="ECO:0000313" key="8">
    <source>
        <dbReference type="EMBL" id="AQY62715.1"/>
    </source>
</evidence>
<reference evidence="8" key="1">
    <citation type="submission" date="2016-10" db="EMBL/GenBank/DDBJ databases">
        <title>Identification of putative carboxylesterase genes from the rice leaffolder, Cnaphalocrocis medinalis.</title>
        <authorList>
            <person name="Liu S."/>
        </authorList>
    </citation>
    <scope>NUCLEOTIDE SEQUENCE</scope>
    <source>
        <strain evidence="8">HF</strain>
    </source>
</reference>
<accession>A0A1U9X1T3</accession>
<evidence type="ECO:0000256" key="6">
    <source>
        <dbReference type="RuleBase" id="RU361235"/>
    </source>
</evidence>
<keyword evidence="3 6" id="KW-0378">Hydrolase</keyword>
<dbReference type="EMBL" id="KY021826">
    <property type="protein sequence ID" value="AQY62715.1"/>
    <property type="molecule type" value="mRNA"/>
</dbReference>
<proteinExistence type="evidence at transcript level"/>
<keyword evidence="2" id="KW-0719">Serine esterase</keyword>
<dbReference type="InterPro" id="IPR002018">
    <property type="entry name" value="CarbesteraseB"/>
</dbReference>
<dbReference type="PANTHER" id="PTHR11559">
    <property type="entry name" value="CARBOXYLESTERASE"/>
    <property type="match status" value="1"/>
</dbReference>
<organism evidence="8">
    <name type="scientific">Cnaphalocrocis medinalis</name>
    <name type="common">Rice leaffolder moth</name>
    <dbReference type="NCBI Taxonomy" id="437488"/>
    <lineage>
        <taxon>Eukaryota</taxon>
        <taxon>Metazoa</taxon>
        <taxon>Ecdysozoa</taxon>
        <taxon>Arthropoda</taxon>
        <taxon>Hexapoda</taxon>
        <taxon>Insecta</taxon>
        <taxon>Pterygota</taxon>
        <taxon>Neoptera</taxon>
        <taxon>Endopterygota</taxon>
        <taxon>Lepidoptera</taxon>
        <taxon>Glossata</taxon>
        <taxon>Ditrysia</taxon>
        <taxon>Pyraloidea</taxon>
        <taxon>Crambidae</taxon>
        <taxon>Pyraustinae</taxon>
        <taxon>Cnaphalocrocis</taxon>
    </lineage>
</organism>
<keyword evidence="4" id="KW-1015">Disulfide bond</keyword>
<evidence type="ECO:0000256" key="1">
    <source>
        <dbReference type="ARBA" id="ARBA00005964"/>
    </source>
</evidence>
<evidence type="ECO:0000256" key="5">
    <source>
        <dbReference type="ARBA" id="ARBA00023180"/>
    </source>
</evidence>
<dbReference type="AlphaFoldDB" id="A0A1U9X1T3"/>
<dbReference type="InterPro" id="IPR050309">
    <property type="entry name" value="Type-B_Carboxylest/Lipase"/>
</dbReference>
<dbReference type="InterPro" id="IPR029058">
    <property type="entry name" value="AB_hydrolase_fold"/>
</dbReference>
<dbReference type="InterPro" id="IPR019819">
    <property type="entry name" value="Carboxylesterase_B_CS"/>
</dbReference>
<dbReference type="InterPro" id="IPR019826">
    <property type="entry name" value="Carboxylesterase_B_AS"/>
</dbReference>
<evidence type="ECO:0000256" key="4">
    <source>
        <dbReference type="ARBA" id="ARBA00023157"/>
    </source>
</evidence>
<name>A0A1U9X1T3_CNAME</name>
<sequence>MAKVEVKQGWLEGEQLETSTGEGRFYSFKGIPYATPPVGKLRFKAPLPPQPWQGIRKATEHGPVCPQRDIFTQEYLAGSEDCLYLNVYSPNLKPATPLAVMVFIHGGGYKSGSGNVHHYGPDYLMNHNIVLVTINYRLEAFGFLCLDTEDVPGNAGMKDQVLALKWVQENITKFGGDPTNVTVFGESAGGASSALHILSPMSKGLFKRSIPMSGVPLCDWSQPFEPRKRAFVLGKQLGLETDDPKELLDFLQSLPAEKFVDVNPCLLAFEEVLNIIKFYPFTPVVEKNFGGDHFLTESPEDILKSGKVNDVDVLIGYTSLEILVGIKFLEAKLISDYNRYPELLVPKKIVLQSTPKKILELSDRIKEHYFGKKQITLDAMKEFLLYSSHCVFTHDIHAFLNQLPKGGNSKKYLYKFSCVSNMNIYGSQGLKYGITGTAHLDDLMYLFDAKHANIKLEKGSKEHKMVNLACKLFTNFAKFGTPTPDSSMGVFWPEYCNNESYGEITETLTVGQKMDSDVCTFWKSIYADAGLETY</sequence>
<evidence type="ECO:0000256" key="3">
    <source>
        <dbReference type="ARBA" id="ARBA00022801"/>
    </source>
</evidence>
<dbReference type="Gene3D" id="3.40.50.1820">
    <property type="entry name" value="alpha/beta hydrolase"/>
    <property type="match status" value="1"/>
</dbReference>
<dbReference type="PROSITE" id="PS00941">
    <property type="entry name" value="CARBOXYLESTERASE_B_2"/>
    <property type="match status" value="1"/>
</dbReference>
<dbReference type="ESTHER" id="cname-a0a1u9x1t3">
    <property type="family name" value="Carb_B_Arthropoda"/>
</dbReference>
<evidence type="ECO:0000256" key="2">
    <source>
        <dbReference type="ARBA" id="ARBA00022487"/>
    </source>
</evidence>
<comment type="similarity">
    <text evidence="1 6">Belongs to the type-B carboxylesterase/lipase family.</text>
</comment>
<dbReference type="GO" id="GO:0052689">
    <property type="term" value="F:carboxylic ester hydrolase activity"/>
    <property type="evidence" value="ECO:0007669"/>
    <property type="project" value="UniProtKB-KW"/>
</dbReference>
<dbReference type="SUPFAM" id="SSF53474">
    <property type="entry name" value="alpha/beta-Hydrolases"/>
    <property type="match status" value="1"/>
</dbReference>